<dbReference type="InterPro" id="IPR045068">
    <property type="entry name" value="BACURD1-3"/>
</dbReference>
<dbReference type="Gene3D" id="3.30.710.10">
    <property type="entry name" value="Potassium Channel Kv1.1, Chain A"/>
    <property type="match status" value="1"/>
</dbReference>
<accession>A0A481YTW5</accession>
<gene>
    <name evidence="5" type="ORF">LCMAC102_01260</name>
</gene>
<evidence type="ECO:0000256" key="1">
    <source>
        <dbReference type="ARBA" id="ARBA00004328"/>
    </source>
</evidence>
<dbReference type="PANTHER" id="PTHR11145:SF8">
    <property type="entry name" value="RE57120P"/>
    <property type="match status" value="1"/>
</dbReference>
<dbReference type="SUPFAM" id="SSF54695">
    <property type="entry name" value="POZ domain"/>
    <property type="match status" value="1"/>
</dbReference>
<dbReference type="InterPro" id="IPR011333">
    <property type="entry name" value="SKP1/BTB/POZ_sf"/>
</dbReference>
<evidence type="ECO:0000259" key="4">
    <source>
        <dbReference type="Pfam" id="PF02214"/>
    </source>
</evidence>
<sequence>MADTIKLNVGGTIFETTLQTIAPSKYLVALTSGSYKENKNKPIFIDRDPNIFKHALRLLRDPTYPFPTKFMGELYFLCIDVNIDESEPFEFRNLFTESTKSYRDAFLRTSDPQPEIQNMSSSYGQGAIINNIARGEINDICDKLYRLPPQCSNAMWYCRPLPGQNYPCNNYCITISRHADTMTGFKIVFKLKNNNFNIKELKCNLVSNISLCVNNVTYFNLSGENSAIINELLMSPNLSKYRDDITIKNSEYTLHIPLILDGELSLSAMPFEEKKIHIECGSSYDLVTDVKVVVNGNMYSDTSDREKIYKGHPLYSFMTFSENEAIHIPGSSLPLKGSHLVNGLILYAKDRNTGKYDRIKCVTINIFNIIAKQLDECSILEEMAMIGMSPRYPVYYISFGKVGWNFSRISEKFISVDFYNSNDHDLTVVCCERNIMSEENGSSGLIFLE</sequence>
<comment type="subcellular location">
    <subcellularLocation>
        <location evidence="1">Virion</location>
    </subcellularLocation>
</comment>
<dbReference type="InterPro" id="IPR016112">
    <property type="entry name" value="VP_dsDNA_II"/>
</dbReference>
<reference evidence="5" key="1">
    <citation type="journal article" date="2019" name="MBio">
        <title>Virus Genomes from Deep Sea Sediments Expand the Ocean Megavirome and Support Independent Origins of Viral Gigantism.</title>
        <authorList>
            <person name="Backstrom D."/>
            <person name="Yutin N."/>
            <person name="Jorgensen S.L."/>
            <person name="Dharamshi J."/>
            <person name="Homa F."/>
            <person name="Zaremba-Niedwiedzka K."/>
            <person name="Spang A."/>
            <person name="Wolf Y.I."/>
            <person name="Koonin E.V."/>
            <person name="Ettema T.J."/>
        </authorList>
    </citation>
    <scope>NUCLEOTIDE SEQUENCE</scope>
</reference>
<organism evidence="5">
    <name type="scientific">Marseillevirus LCMAC102</name>
    <dbReference type="NCBI Taxonomy" id="2506603"/>
    <lineage>
        <taxon>Viruses</taxon>
        <taxon>Varidnaviria</taxon>
        <taxon>Bamfordvirae</taxon>
        <taxon>Nucleocytoviricota</taxon>
        <taxon>Megaviricetes</taxon>
        <taxon>Pimascovirales</taxon>
        <taxon>Pimascovirales incertae sedis</taxon>
        <taxon>Marseilleviridae</taxon>
    </lineage>
</organism>
<dbReference type="GO" id="GO:0019028">
    <property type="term" value="C:viral capsid"/>
    <property type="evidence" value="ECO:0007669"/>
    <property type="project" value="UniProtKB-KW"/>
</dbReference>
<dbReference type="CDD" id="cd18316">
    <property type="entry name" value="BTB_POZ_KCTD-like"/>
    <property type="match status" value="1"/>
</dbReference>
<dbReference type="EMBL" id="MK500334">
    <property type="protein sequence ID" value="QBK86331.1"/>
    <property type="molecule type" value="Genomic_DNA"/>
</dbReference>
<keyword evidence="2" id="KW-0167">Capsid protein</keyword>
<protein>
    <submittedName>
        <fullName evidence="5">BTB/POZ domain protein</fullName>
    </submittedName>
</protein>
<proteinExistence type="predicted"/>
<dbReference type="Pfam" id="PF02214">
    <property type="entry name" value="BTB_2"/>
    <property type="match status" value="1"/>
</dbReference>
<keyword evidence="3" id="KW-0946">Virion</keyword>
<dbReference type="GO" id="GO:0051260">
    <property type="term" value="P:protein homooligomerization"/>
    <property type="evidence" value="ECO:0007669"/>
    <property type="project" value="InterPro"/>
</dbReference>
<evidence type="ECO:0000313" key="5">
    <source>
        <dbReference type="EMBL" id="QBK86331.1"/>
    </source>
</evidence>
<dbReference type="PANTHER" id="PTHR11145">
    <property type="entry name" value="BTB/POZ DOMAIN-CONTAINING ADAPTER FOR CUL3-MEDIATED RHOA DEGRADATION PROTEIN FAMILY MEMBER"/>
    <property type="match status" value="1"/>
</dbReference>
<name>A0A481YTW5_9VIRU</name>
<evidence type="ECO:0000256" key="3">
    <source>
        <dbReference type="ARBA" id="ARBA00022844"/>
    </source>
</evidence>
<dbReference type="SUPFAM" id="SSF49749">
    <property type="entry name" value="Group II dsDNA viruses VP"/>
    <property type="match status" value="1"/>
</dbReference>
<evidence type="ECO:0000256" key="2">
    <source>
        <dbReference type="ARBA" id="ARBA00022561"/>
    </source>
</evidence>
<feature type="domain" description="Potassium channel tetramerisation-type BTB" evidence="4">
    <location>
        <begin position="5"/>
        <end position="61"/>
    </location>
</feature>
<dbReference type="InterPro" id="IPR003131">
    <property type="entry name" value="T1-type_BTB"/>
</dbReference>